<dbReference type="InterPro" id="IPR043129">
    <property type="entry name" value="ATPase_NBD"/>
</dbReference>
<reference evidence="3 4" key="1">
    <citation type="submission" date="2016-10" db="EMBL/GenBank/DDBJ databases">
        <title>Description of Gloeomargarita lithophora gen. nov., sp. nov., a thylakoid-bearing basal-branching cyanobacterium with intracellular carbonates, and proposal for Gloeomargaritales ord. nov.</title>
        <authorList>
            <person name="Moreira D."/>
            <person name="Tavera R."/>
            <person name="Benzerara K."/>
            <person name="Skouri-Panet F."/>
            <person name="Couradeau E."/>
            <person name="Gerard E."/>
            <person name="Loussert C."/>
            <person name="Novelo E."/>
            <person name="Zivanovic Y."/>
            <person name="Lopez-Garcia P."/>
        </authorList>
    </citation>
    <scope>NUCLEOTIDE SEQUENCE [LARGE SCALE GENOMIC DNA]</scope>
    <source>
        <strain evidence="3 4">D10</strain>
    </source>
</reference>
<dbReference type="GO" id="GO:0017168">
    <property type="term" value="F:5-oxoprolinase (ATP-hydrolyzing) activity"/>
    <property type="evidence" value="ECO:0007669"/>
    <property type="project" value="TreeGrafter"/>
</dbReference>
<dbReference type="PANTHER" id="PTHR11365:SF23">
    <property type="entry name" value="HYPOTHETICAL 5-OXOPROLINASE (EUROFUNG)-RELATED"/>
    <property type="match status" value="1"/>
</dbReference>
<dbReference type="OrthoDB" id="9768323at2"/>
<dbReference type="PANTHER" id="PTHR11365">
    <property type="entry name" value="5-OXOPROLINASE RELATED"/>
    <property type="match status" value="1"/>
</dbReference>
<name>A0A1J0ADW8_9CYAN</name>
<proteinExistence type="predicted"/>
<feature type="domain" description="Hydantoinase A/oxoprolinase" evidence="1">
    <location>
        <begin position="195"/>
        <end position="492"/>
    </location>
</feature>
<protein>
    <submittedName>
        <fullName evidence="3">Hydantoinase/oxoprolinase</fullName>
    </submittedName>
</protein>
<dbReference type="EMBL" id="CP017675">
    <property type="protein sequence ID" value="APB34107.1"/>
    <property type="molecule type" value="Genomic_DNA"/>
</dbReference>
<evidence type="ECO:0000313" key="3">
    <source>
        <dbReference type="EMBL" id="APB34107.1"/>
    </source>
</evidence>
<dbReference type="GO" id="GO:0005829">
    <property type="term" value="C:cytosol"/>
    <property type="evidence" value="ECO:0007669"/>
    <property type="project" value="TreeGrafter"/>
</dbReference>
<evidence type="ECO:0000259" key="1">
    <source>
        <dbReference type="Pfam" id="PF01968"/>
    </source>
</evidence>
<dbReference type="STRING" id="1188229.GlitD10_1781"/>
<sequence>MTAGIKIGIDVGGTFTHAVAVDTASHQLLGKVRIPTTHRAELGVAAGVVQALQALLKLTGLAPGQIQLIAHSTTQATNALLEGDVATVGIIALSRRLLGWVTQAQTRVRDVELAPGQFLPTCHGWLATDGGVNPRDLERLVNRLQHQGAQVFVVTGAFAVDDPAPEQQGVTWLRQQGYLATAGCELSQLYGLGLRTRTAVINAAILPRMLATAQATEQAVRASGITAPVMVMRSDGGIMGIEEMRQRPILTILSGPAAGVAAALGYARVSEGLFLDVGGTSTDISVIIQGRPQVKTAEVAGKRLYLKALDVRTLGIAGGSVPRLQGTQVVDVGPRSAHIANLQYMSFTDTAPEPAHWQRQVLTAQHYLAVADRGEPAWTFTPTDAAMVLGLLGEDSLDSAVKTRLAWLAEDLGVTPTVLAQRVLDLASRRVQRVIERLIAEYELERRTLVLVGGGGGAGALVPYVAQKMGLEYWLAPDAEVIAAIGVALGLIQETIERSMVNPTPAEVRQLRQEVVQAVMRMGAHPATIRVRVEVDQRQQKITAIGTGALEFQTRREVSAPEPAQLLTLAAHALGCRPDQVQLVAARGDYAIYQRYASHRWRSPYAPVRVMDCDGVVVLKLQRAVVCPSTVGELGQRLGELLATHKTYGDGGELYPAVWVVVPERILDFSGLVTPAQMLALVGLELEAYAEATEIIVLLEVKV</sequence>
<keyword evidence="4" id="KW-1185">Reference proteome</keyword>
<dbReference type="Pfam" id="PF05378">
    <property type="entry name" value="Hydant_A_N"/>
    <property type="match status" value="1"/>
</dbReference>
<dbReference type="Pfam" id="PF01968">
    <property type="entry name" value="Hydantoinase_A"/>
    <property type="match status" value="1"/>
</dbReference>
<evidence type="ECO:0000313" key="4">
    <source>
        <dbReference type="Proteomes" id="UP000180235"/>
    </source>
</evidence>
<dbReference type="GO" id="GO:0006749">
    <property type="term" value="P:glutathione metabolic process"/>
    <property type="evidence" value="ECO:0007669"/>
    <property type="project" value="TreeGrafter"/>
</dbReference>
<dbReference type="InterPro" id="IPR008040">
    <property type="entry name" value="Hydant_A_N"/>
</dbReference>
<accession>A0A1J0ADW8</accession>
<dbReference type="KEGG" id="glt:GlitD10_1781"/>
<dbReference type="RefSeq" id="WP_071454600.1">
    <property type="nucleotide sequence ID" value="NZ_CP017675.1"/>
</dbReference>
<dbReference type="AlphaFoldDB" id="A0A1J0ADW8"/>
<dbReference type="SUPFAM" id="SSF53067">
    <property type="entry name" value="Actin-like ATPase domain"/>
    <property type="match status" value="1"/>
</dbReference>
<feature type="domain" description="Hydantoinase/oxoprolinase N-terminal" evidence="2">
    <location>
        <begin position="6"/>
        <end position="168"/>
    </location>
</feature>
<dbReference type="Proteomes" id="UP000180235">
    <property type="component" value="Chromosome"/>
</dbReference>
<organism evidence="3 4">
    <name type="scientific">Gloeomargarita lithophora Alchichica-D10</name>
    <dbReference type="NCBI Taxonomy" id="1188229"/>
    <lineage>
        <taxon>Bacteria</taxon>
        <taxon>Bacillati</taxon>
        <taxon>Cyanobacteriota</taxon>
        <taxon>Cyanophyceae</taxon>
        <taxon>Gloeomargaritales</taxon>
        <taxon>Gloeomargaritaceae</taxon>
        <taxon>Gloeomargarita</taxon>
    </lineage>
</organism>
<dbReference type="Gene3D" id="3.30.420.40">
    <property type="match status" value="1"/>
</dbReference>
<gene>
    <name evidence="3" type="ORF">GlitD10_1781</name>
</gene>
<dbReference type="InterPro" id="IPR002821">
    <property type="entry name" value="Hydantoinase_A"/>
</dbReference>
<dbReference type="InterPro" id="IPR045079">
    <property type="entry name" value="Oxoprolinase-like"/>
</dbReference>
<evidence type="ECO:0000259" key="2">
    <source>
        <dbReference type="Pfam" id="PF05378"/>
    </source>
</evidence>